<protein>
    <submittedName>
        <fullName evidence="1">Uncharacterized protein</fullName>
    </submittedName>
</protein>
<name>A0ACC3DA91_9PEZI</name>
<reference evidence="1" key="1">
    <citation type="submission" date="2024-09" db="EMBL/GenBank/DDBJ databases">
        <title>Black Yeasts Isolated from many extreme environments.</title>
        <authorList>
            <person name="Coleine C."/>
            <person name="Stajich J.E."/>
            <person name="Selbmann L."/>
        </authorList>
    </citation>
    <scope>NUCLEOTIDE SEQUENCE</scope>
    <source>
        <strain evidence="1">CCFEE 5737</strain>
    </source>
</reference>
<feature type="non-terminal residue" evidence="1">
    <location>
        <position position="57"/>
    </location>
</feature>
<evidence type="ECO:0000313" key="2">
    <source>
        <dbReference type="Proteomes" id="UP001186974"/>
    </source>
</evidence>
<sequence length="57" mass="6499">MTDFHSGRVVKDLHGNCANGVARLQQRELNELEEIEALDNLLADEFMNELGRLTMLK</sequence>
<dbReference type="EMBL" id="JAWDJW010006623">
    <property type="protein sequence ID" value="KAK3064068.1"/>
    <property type="molecule type" value="Genomic_DNA"/>
</dbReference>
<proteinExistence type="predicted"/>
<organism evidence="1 2">
    <name type="scientific">Coniosporium uncinatum</name>
    <dbReference type="NCBI Taxonomy" id="93489"/>
    <lineage>
        <taxon>Eukaryota</taxon>
        <taxon>Fungi</taxon>
        <taxon>Dikarya</taxon>
        <taxon>Ascomycota</taxon>
        <taxon>Pezizomycotina</taxon>
        <taxon>Dothideomycetes</taxon>
        <taxon>Dothideomycetes incertae sedis</taxon>
        <taxon>Coniosporium</taxon>
    </lineage>
</organism>
<dbReference type="Proteomes" id="UP001186974">
    <property type="component" value="Unassembled WGS sequence"/>
</dbReference>
<comment type="caution">
    <text evidence="1">The sequence shown here is derived from an EMBL/GenBank/DDBJ whole genome shotgun (WGS) entry which is preliminary data.</text>
</comment>
<evidence type="ECO:0000313" key="1">
    <source>
        <dbReference type="EMBL" id="KAK3064068.1"/>
    </source>
</evidence>
<accession>A0ACC3DA91</accession>
<gene>
    <name evidence="1" type="ORF">LTS18_010373</name>
</gene>
<keyword evidence="2" id="KW-1185">Reference proteome</keyword>